<comment type="caution">
    <text evidence="1">The sequence shown here is derived from an EMBL/GenBank/DDBJ whole genome shotgun (WGS) entry which is preliminary data.</text>
</comment>
<dbReference type="EMBL" id="JAKLWS010000001">
    <property type="protein sequence ID" value="MCG2587069.1"/>
    <property type="molecule type" value="Genomic_DNA"/>
</dbReference>
<gene>
    <name evidence="1" type="ORF">L6773_00725</name>
</gene>
<dbReference type="PANTHER" id="PTHR36932">
    <property type="entry name" value="CAPSULAR POLYSACCHARIDE BIOSYNTHESIS PROTEIN"/>
    <property type="match status" value="1"/>
</dbReference>
<protein>
    <recommendedName>
        <fullName evidence="3">Phenylacetate--CoA ligase family protein</fullName>
    </recommendedName>
</protein>
<dbReference type="Gene3D" id="3.40.50.12780">
    <property type="entry name" value="N-terminal domain of ligase-like"/>
    <property type="match status" value="1"/>
</dbReference>
<keyword evidence="2" id="KW-1185">Reference proteome</keyword>
<reference evidence="1" key="1">
    <citation type="submission" date="2022-01" db="EMBL/GenBank/DDBJ databases">
        <authorList>
            <person name="Wang Y."/>
        </authorList>
    </citation>
    <scope>NUCLEOTIDE SEQUENCE</scope>
    <source>
        <strain evidence="1">WB101</strain>
    </source>
</reference>
<dbReference type="InterPro" id="IPR053158">
    <property type="entry name" value="CapK_Type1_Caps_Biosynth"/>
</dbReference>
<dbReference type="InterPro" id="IPR042099">
    <property type="entry name" value="ANL_N_sf"/>
</dbReference>
<dbReference type="SUPFAM" id="SSF56801">
    <property type="entry name" value="Acetyl-CoA synthetase-like"/>
    <property type="match status" value="1"/>
</dbReference>
<evidence type="ECO:0000313" key="1">
    <source>
        <dbReference type="EMBL" id="MCG2587069.1"/>
    </source>
</evidence>
<dbReference type="PANTHER" id="PTHR36932:SF1">
    <property type="entry name" value="CAPSULAR POLYSACCHARIDE BIOSYNTHESIS PROTEIN"/>
    <property type="match status" value="1"/>
</dbReference>
<proteinExistence type="predicted"/>
<organism evidence="1 2">
    <name type="scientific">Rhodohalobacter sulfatireducens</name>
    <dbReference type="NCBI Taxonomy" id="2911366"/>
    <lineage>
        <taxon>Bacteria</taxon>
        <taxon>Pseudomonadati</taxon>
        <taxon>Balneolota</taxon>
        <taxon>Balneolia</taxon>
        <taxon>Balneolales</taxon>
        <taxon>Balneolaceae</taxon>
        <taxon>Rhodohalobacter</taxon>
    </lineage>
</organism>
<accession>A0ABS9K894</accession>
<reference evidence="1" key="2">
    <citation type="submission" date="2024-05" db="EMBL/GenBank/DDBJ databases">
        <title>Rhodohalobacter halophilus gen. nov., sp. nov., a moderately halophilic member of the family Balneolaceae.</title>
        <authorList>
            <person name="Xia J."/>
        </authorList>
    </citation>
    <scope>NUCLEOTIDE SEQUENCE</scope>
    <source>
        <strain evidence="1">WB101</strain>
    </source>
</reference>
<dbReference type="RefSeq" id="WP_237851916.1">
    <property type="nucleotide sequence ID" value="NZ_JAKLWS010000001.1"/>
</dbReference>
<sequence length="444" mass="51792">MKFKISDYLYPFEIFKLFRFLNRSKGFSYQQLVEYQNEKLRSIVHHAYNHVPYYHELFNECGIKPGDIQTIEDLPAIPVLTKEIIRNRYNDLIADNADQFNPYENMTSGSTGSPLKFLQDKNVSIARFTFFWRIWKMAGYKPYMRWAQIDGMHIGSKENLWSFNRTLNSLQISSYYLHERNCKQILDKLSDFKPKIIRGYPMAIFMVSQFVNNSSYTVDYPVKSIITYSENLLPEYRFAIEKAFNCKVFDVFSQWEGVCLISECEKGELHQHMEFSVMEVLNADNKPAEMDEKGEITATSFYNYSMPFIRYKTGDLAIRENTSCSCDLNHMVVKKISGRKKDALFDTGGNLISFKGLQISNKDIYDTVEGLLQSQIVQASLDKVKVYLVVKNRSSSERIEKEFTKSIKSRLGDEMNIEFIYADSIPKRKNGKTPFVRNNLLNKV</sequence>
<evidence type="ECO:0008006" key="3">
    <source>
        <dbReference type="Google" id="ProtNLM"/>
    </source>
</evidence>
<evidence type="ECO:0000313" key="2">
    <source>
        <dbReference type="Proteomes" id="UP001165366"/>
    </source>
</evidence>
<dbReference type="Proteomes" id="UP001165366">
    <property type="component" value="Unassembled WGS sequence"/>
</dbReference>
<name>A0ABS9K894_9BACT</name>